<dbReference type="InterPro" id="IPR028889">
    <property type="entry name" value="USP"/>
</dbReference>
<feature type="compositionally biased region" description="Low complexity" evidence="1">
    <location>
        <begin position="23"/>
        <end position="35"/>
    </location>
</feature>
<dbReference type="GO" id="GO:0005634">
    <property type="term" value="C:nucleus"/>
    <property type="evidence" value="ECO:0007669"/>
    <property type="project" value="TreeGrafter"/>
</dbReference>
<dbReference type="InterPro" id="IPR050164">
    <property type="entry name" value="Peptidase_C19"/>
</dbReference>
<evidence type="ECO:0000256" key="1">
    <source>
        <dbReference type="SAM" id="MobiDB-lite"/>
    </source>
</evidence>
<dbReference type="GO" id="GO:0016579">
    <property type="term" value="P:protein deubiquitination"/>
    <property type="evidence" value="ECO:0007669"/>
    <property type="project" value="InterPro"/>
</dbReference>
<dbReference type="PROSITE" id="PS50235">
    <property type="entry name" value="USP_3"/>
    <property type="match status" value="1"/>
</dbReference>
<dbReference type="Pfam" id="PF00443">
    <property type="entry name" value="UCH"/>
    <property type="match status" value="1"/>
</dbReference>
<gene>
    <name evidence="3" type="ORF">JKP88DRAFT_181783</name>
</gene>
<evidence type="ECO:0000259" key="2">
    <source>
        <dbReference type="PROSITE" id="PS50235"/>
    </source>
</evidence>
<proteinExistence type="predicted"/>
<dbReference type="OrthoDB" id="289038at2759"/>
<dbReference type="SUPFAM" id="SSF54001">
    <property type="entry name" value="Cysteine proteinases"/>
    <property type="match status" value="1"/>
</dbReference>
<keyword evidence="4" id="KW-1185">Reference proteome</keyword>
<dbReference type="PANTHER" id="PTHR24006:SF702">
    <property type="entry name" value="UBIQUITIN CARBOXYL-TERMINAL HYDROLASE 47"/>
    <property type="match status" value="1"/>
</dbReference>
<evidence type="ECO:0000313" key="3">
    <source>
        <dbReference type="EMBL" id="KAG5183494.1"/>
    </source>
</evidence>
<accession>A0A835YZ71</accession>
<dbReference type="InterPro" id="IPR038765">
    <property type="entry name" value="Papain-like_cys_pep_sf"/>
</dbReference>
<feature type="non-terminal residue" evidence="3">
    <location>
        <position position="292"/>
    </location>
</feature>
<organism evidence="3 4">
    <name type="scientific">Tribonema minus</name>
    <dbReference type="NCBI Taxonomy" id="303371"/>
    <lineage>
        <taxon>Eukaryota</taxon>
        <taxon>Sar</taxon>
        <taxon>Stramenopiles</taxon>
        <taxon>Ochrophyta</taxon>
        <taxon>PX clade</taxon>
        <taxon>Xanthophyceae</taxon>
        <taxon>Tribonematales</taxon>
        <taxon>Tribonemataceae</taxon>
        <taxon>Tribonema</taxon>
    </lineage>
</organism>
<name>A0A835YZ71_9STRA</name>
<comment type="caution">
    <text evidence="3">The sequence shown here is derived from an EMBL/GenBank/DDBJ whole genome shotgun (WGS) entry which is preliminary data.</text>
</comment>
<sequence length="292" mass="32535">MTPELRHGLYAVAPEDMGVQQYAPLSSKAESAAEPSKSDTQQPQQAEAGKGGGKGKARPKLIPLEVQRLFARLQMLQVQTISTEDLTTKGFKWQDRDGRVQHDVHELNRLLIDALERSLAHTPSGAALIPTLYTGQATSRVTCLSCGRMSDRDEAFQDLMLMVNPGGDSDPDSNLVSALAEHIQPEAMVGENQYWCERCDRKVDGERRQMLRELPPLLVFSLNRFQFDMKTMERVKVSAKFEFPLVLDTAPFVNDQDGLYDLLGVVLHRGSAYSGHYHAYIRDCLGEGAWSA</sequence>
<feature type="domain" description="USP" evidence="2">
    <location>
        <begin position="1"/>
        <end position="292"/>
    </location>
</feature>
<dbReference type="Proteomes" id="UP000664859">
    <property type="component" value="Unassembled WGS sequence"/>
</dbReference>
<dbReference type="InterPro" id="IPR001394">
    <property type="entry name" value="Peptidase_C19_UCH"/>
</dbReference>
<dbReference type="GO" id="GO:0005829">
    <property type="term" value="C:cytosol"/>
    <property type="evidence" value="ECO:0007669"/>
    <property type="project" value="TreeGrafter"/>
</dbReference>
<feature type="region of interest" description="Disordered" evidence="1">
    <location>
        <begin position="1"/>
        <end position="58"/>
    </location>
</feature>
<evidence type="ECO:0000313" key="4">
    <source>
        <dbReference type="Proteomes" id="UP000664859"/>
    </source>
</evidence>
<dbReference type="PROSITE" id="PS00973">
    <property type="entry name" value="USP_2"/>
    <property type="match status" value="1"/>
</dbReference>
<dbReference type="PANTHER" id="PTHR24006">
    <property type="entry name" value="UBIQUITIN CARBOXYL-TERMINAL HYDROLASE"/>
    <property type="match status" value="1"/>
</dbReference>
<dbReference type="Gene3D" id="3.90.70.10">
    <property type="entry name" value="Cysteine proteinases"/>
    <property type="match status" value="1"/>
</dbReference>
<dbReference type="InterPro" id="IPR018200">
    <property type="entry name" value="USP_CS"/>
</dbReference>
<dbReference type="GO" id="GO:0004843">
    <property type="term" value="F:cysteine-type deubiquitinase activity"/>
    <property type="evidence" value="ECO:0007669"/>
    <property type="project" value="InterPro"/>
</dbReference>
<dbReference type="AlphaFoldDB" id="A0A835YZ71"/>
<dbReference type="EMBL" id="JAFCMP010000203">
    <property type="protein sequence ID" value="KAG5183494.1"/>
    <property type="molecule type" value="Genomic_DNA"/>
</dbReference>
<reference evidence="3" key="1">
    <citation type="submission" date="2021-02" db="EMBL/GenBank/DDBJ databases">
        <title>First Annotated Genome of the Yellow-green Alga Tribonema minus.</title>
        <authorList>
            <person name="Mahan K.M."/>
        </authorList>
    </citation>
    <scope>NUCLEOTIDE SEQUENCE</scope>
    <source>
        <strain evidence="3">UTEX B ZZ1240</strain>
    </source>
</reference>
<protein>
    <recommendedName>
        <fullName evidence="2">USP domain-containing protein</fullName>
    </recommendedName>
</protein>